<accession>A0A0F8XL59</accession>
<name>A0A0F8XL59_9ZZZZ</name>
<protein>
    <submittedName>
        <fullName evidence="1">Uncharacterized protein</fullName>
    </submittedName>
</protein>
<reference evidence="1" key="1">
    <citation type="journal article" date="2015" name="Nature">
        <title>Complex archaea that bridge the gap between prokaryotes and eukaryotes.</title>
        <authorList>
            <person name="Spang A."/>
            <person name="Saw J.H."/>
            <person name="Jorgensen S.L."/>
            <person name="Zaremba-Niedzwiedzka K."/>
            <person name="Martijn J."/>
            <person name="Lind A.E."/>
            <person name="van Eijk R."/>
            <person name="Schleper C."/>
            <person name="Guy L."/>
            <person name="Ettema T.J."/>
        </authorList>
    </citation>
    <scope>NUCLEOTIDE SEQUENCE</scope>
</reference>
<feature type="non-terminal residue" evidence="1">
    <location>
        <position position="1"/>
    </location>
</feature>
<evidence type="ECO:0000313" key="1">
    <source>
        <dbReference type="EMBL" id="KKK69678.1"/>
    </source>
</evidence>
<dbReference type="EMBL" id="LAZR01058536">
    <property type="protein sequence ID" value="KKK69678.1"/>
    <property type="molecule type" value="Genomic_DNA"/>
</dbReference>
<organism evidence="1">
    <name type="scientific">marine sediment metagenome</name>
    <dbReference type="NCBI Taxonomy" id="412755"/>
    <lineage>
        <taxon>unclassified sequences</taxon>
        <taxon>metagenomes</taxon>
        <taxon>ecological metagenomes</taxon>
    </lineage>
</organism>
<comment type="caution">
    <text evidence="1">The sequence shown here is derived from an EMBL/GenBank/DDBJ whole genome shotgun (WGS) entry which is preliminary data.</text>
</comment>
<dbReference type="AlphaFoldDB" id="A0A0F8XL59"/>
<gene>
    <name evidence="1" type="ORF">LCGC14_2931620</name>
</gene>
<proteinExistence type="predicted"/>
<sequence>YRLNTNKHEWHRIKNIQSFFLFITISHPVFTNLIEI</sequence>